<reference evidence="5 6" key="1">
    <citation type="journal article" date="2017" name="Int. J. Syst. Evol. Microbiol.">
        <title>Gemmobacter straminiformis sp. nov., isolated from an artificial fountain.</title>
        <authorList>
            <person name="Kang J.Y."/>
            <person name="Kim M.J."/>
            <person name="Chun J."/>
            <person name="Son K.P."/>
            <person name="Jahng K.Y."/>
        </authorList>
    </citation>
    <scope>NUCLEOTIDE SEQUENCE [LARGE SCALE GENOMIC DNA]</scope>
    <source>
        <strain evidence="5 6">CAM-8</strain>
    </source>
</reference>
<evidence type="ECO:0000256" key="1">
    <source>
        <dbReference type="ARBA" id="ARBA00004196"/>
    </source>
</evidence>
<dbReference type="Pfam" id="PF13407">
    <property type="entry name" value="Peripla_BP_4"/>
    <property type="match status" value="1"/>
</dbReference>
<feature type="domain" description="HTH lacI-type" evidence="4">
    <location>
        <begin position="4"/>
        <end position="45"/>
    </location>
</feature>
<evidence type="ECO:0000313" key="5">
    <source>
        <dbReference type="EMBL" id="MBC2837167.1"/>
    </source>
</evidence>
<dbReference type="GO" id="GO:0003677">
    <property type="term" value="F:DNA binding"/>
    <property type="evidence" value="ECO:0007669"/>
    <property type="project" value="UniProtKB-KW"/>
</dbReference>
<comment type="similarity">
    <text evidence="2">Belongs to the bacterial solute-binding protein 2 family.</text>
</comment>
<dbReference type="PROSITE" id="PS50932">
    <property type="entry name" value="HTH_LACI_2"/>
    <property type="match status" value="1"/>
</dbReference>
<dbReference type="SUPFAM" id="SSF53822">
    <property type="entry name" value="Periplasmic binding protein-like I"/>
    <property type="match status" value="1"/>
</dbReference>
<keyword evidence="3" id="KW-0732">Signal</keyword>
<dbReference type="EMBL" id="JACLQD010000005">
    <property type="protein sequence ID" value="MBC2837167.1"/>
    <property type="molecule type" value="Genomic_DNA"/>
</dbReference>
<comment type="subcellular location">
    <subcellularLocation>
        <location evidence="1">Cell envelope</location>
    </subcellularLocation>
</comment>
<gene>
    <name evidence="5" type="ORF">H7F16_16740</name>
</gene>
<dbReference type="GO" id="GO:0030246">
    <property type="term" value="F:carbohydrate binding"/>
    <property type="evidence" value="ECO:0007669"/>
    <property type="project" value="UniProtKB-ARBA"/>
</dbReference>
<dbReference type="GO" id="GO:0030313">
    <property type="term" value="C:cell envelope"/>
    <property type="evidence" value="ECO:0007669"/>
    <property type="project" value="UniProtKB-SubCell"/>
</dbReference>
<protein>
    <submittedName>
        <fullName evidence="5">LacI family DNA-binding transcriptional regulator</fullName>
    </submittedName>
</protein>
<dbReference type="Gene3D" id="3.40.50.2300">
    <property type="match status" value="2"/>
</dbReference>
<sequence length="332" mass="35101">MRRVTVADIMRETGLSRATVDRVLNGRARVHDRTRAVVEETMARLRSGGEAVPKPLVADIALRVGRGMMGQMRAAWTKSGAQGAFHDLHGADEAMVLRCIEGLCKDVSRPLIVTAKNSDRLVAVLSNARAKGKRVIALVSDLPPDARNSFVGVDDRAAGQTAAFLIGRMLGDRPTTVGVVLGNIAFRCHEDREIGFRTGLRANFPKVVISGEAQGEDSADLTRNAVSRLLADHPALGAIYNVGGGNAGMVDALRGAGRAADMLVVGHEVNPVTMPLLRSGAMDFAIAGTPADLLGGALQCAVDPSEDAAKGVRHLDFGVYTRFNMPSFTTGA</sequence>
<accession>A0A842ICZ0</accession>
<dbReference type="InterPro" id="IPR000843">
    <property type="entry name" value="HTH_LacI"/>
</dbReference>
<dbReference type="RefSeq" id="WP_185798773.1">
    <property type="nucleotide sequence ID" value="NZ_JACLQD010000005.1"/>
</dbReference>
<keyword evidence="6" id="KW-1185">Reference proteome</keyword>
<dbReference type="SUPFAM" id="SSF47413">
    <property type="entry name" value="lambda repressor-like DNA-binding domains"/>
    <property type="match status" value="1"/>
</dbReference>
<dbReference type="Gene3D" id="1.10.260.40">
    <property type="entry name" value="lambda repressor-like DNA-binding domains"/>
    <property type="match status" value="1"/>
</dbReference>
<dbReference type="GO" id="GO:0006355">
    <property type="term" value="P:regulation of DNA-templated transcription"/>
    <property type="evidence" value="ECO:0007669"/>
    <property type="project" value="InterPro"/>
</dbReference>
<dbReference type="CDD" id="cd06307">
    <property type="entry name" value="PBP1_sugar_binding"/>
    <property type="match status" value="1"/>
</dbReference>
<organism evidence="5 6">
    <name type="scientific">Paragemmobacter straminiformis</name>
    <dbReference type="NCBI Taxonomy" id="2045119"/>
    <lineage>
        <taxon>Bacteria</taxon>
        <taxon>Pseudomonadati</taxon>
        <taxon>Pseudomonadota</taxon>
        <taxon>Alphaproteobacteria</taxon>
        <taxon>Rhodobacterales</taxon>
        <taxon>Paracoccaceae</taxon>
        <taxon>Paragemmobacter</taxon>
    </lineage>
</organism>
<keyword evidence="5" id="KW-0238">DNA-binding</keyword>
<proteinExistence type="inferred from homology"/>
<dbReference type="AlphaFoldDB" id="A0A842ICZ0"/>
<evidence type="ECO:0000259" key="4">
    <source>
        <dbReference type="PROSITE" id="PS50932"/>
    </source>
</evidence>
<dbReference type="InterPro" id="IPR028082">
    <property type="entry name" value="Peripla_BP_I"/>
</dbReference>
<evidence type="ECO:0000256" key="3">
    <source>
        <dbReference type="ARBA" id="ARBA00022729"/>
    </source>
</evidence>
<dbReference type="InterPro" id="IPR010982">
    <property type="entry name" value="Lambda_DNA-bd_dom_sf"/>
</dbReference>
<comment type="caution">
    <text evidence="5">The sequence shown here is derived from an EMBL/GenBank/DDBJ whole genome shotgun (WGS) entry which is preliminary data.</text>
</comment>
<dbReference type="InterPro" id="IPR025997">
    <property type="entry name" value="SBP_2_dom"/>
</dbReference>
<dbReference type="PANTHER" id="PTHR46847:SF1">
    <property type="entry name" value="D-ALLOSE-BINDING PERIPLASMIC PROTEIN-RELATED"/>
    <property type="match status" value="1"/>
</dbReference>
<dbReference type="CDD" id="cd01392">
    <property type="entry name" value="HTH_LacI"/>
    <property type="match status" value="1"/>
</dbReference>
<dbReference type="PANTHER" id="PTHR46847">
    <property type="entry name" value="D-ALLOSE-BINDING PERIPLASMIC PROTEIN-RELATED"/>
    <property type="match status" value="1"/>
</dbReference>
<dbReference type="Proteomes" id="UP000555411">
    <property type="component" value="Unassembled WGS sequence"/>
</dbReference>
<name>A0A842ICZ0_9RHOB</name>
<evidence type="ECO:0000256" key="2">
    <source>
        <dbReference type="ARBA" id="ARBA00007639"/>
    </source>
</evidence>
<evidence type="ECO:0000313" key="6">
    <source>
        <dbReference type="Proteomes" id="UP000555411"/>
    </source>
</evidence>